<dbReference type="InterPro" id="IPR003256">
    <property type="entry name" value="Ribosomal_uL24"/>
</dbReference>
<dbReference type="InterPro" id="IPR057264">
    <property type="entry name" value="Ribosomal_uL24_C"/>
</dbReference>
<proteinExistence type="inferred from homology"/>
<evidence type="ECO:0000256" key="9">
    <source>
        <dbReference type="RuleBase" id="RU003477"/>
    </source>
</evidence>
<accession>A0A514CD38</accession>
<evidence type="ECO:0000256" key="6">
    <source>
        <dbReference type="ARBA" id="ARBA00035206"/>
    </source>
</evidence>
<dbReference type="InterPro" id="IPR005825">
    <property type="entry name" value="Ribosomal_uL24_CS"/>
</dbReference>
<comment type="subunit">
    <text evidence="8">Part of the 50S ribosomal subunit.</text>
</comment>
<keyword evidence="4 8" id="KW-0689">Ribosomal protein</keyword>
<sequence length="114" mass="12435">MERKKNKQPKLHIKRGDTVKVLSGDDKGKSGKVLSVNLEKRRAIVEGLNMVTKHVKPTAANPQGGIEKKEAAIHVSNLMLIDPKTGEATRTGRKPGENGKLVRYSKKTGEVING</sequence>
<keyword evidence="13" id="KW-1185">Reference proteome</keyword>
<dbReference type="FunFam" id="2.30.30.30:FF:000004">
    <property type="entry name" value="50S ribosomal protein L24"/>
    <property type="match status" value="1"/>
</dbReference>
<comment type="function">
    <text evidence="8">One of two assembly initiator proteins, it binds directly to the 5'-end of the 23S rRNA, where it nucleates assembly of the 50S subunit.</text>
</comment>
<dbReference type="NCBIfam" id="TIGR01079">
    <property type="entry name" value="rplX_bact"/>
    <property type="match status" value="1"/>
</dbReference>
<evidence type="ECO:0000256" key="4">
    <source>
        <dbReference type="ARBA" id="ARBA00022980"/>
    </source>
</evidence>
<dbReference type="SMART" id="SM00739">
    <property type="entry name" value="KOW"/>
    <property type="match status" value="1"/>
</dbReference>
<name>A0A514CD38_9BACT</name>
<evidence type="ECO:0000256" key="3">
    <source>
        <dbReference type="ARBA" id="ARBA00022884"/>
    </source>
</evidence>
<evidence type="ECO:0000256" key="8">
    <source>
        <dbReference type="HAMAP-Rule" id="MF_01326"/>
    </source>
</evidence>
<evidence type="ECO:0000256" key="2">
    <source>
        <dbReference type="ARBA" id="ARBA00022730"/>
    </source>
</evidence>
<dbReference type="Pfam" id="PF00467">
    <property type="entry name" value="KOW"/>
    <property type="match status" value="1"/>
</dbReference>
<comment type="similarity">
    <text evidence="1 8 9">Belongs to the universal ribosomal protein uL24 family.</text>
</comment>
<protein>
    <recommendedName>
        <fullName evidence="6 8">Large ribosomal subunit protein uL24</fullName>
    </recommendedName>
</protein>
<dbReference type="OrthoDB" id="9807419at2"/>
<evidence type="ECO:0000259" key="11">
    <source>
        <dbReference type="SMART" id="SM00739"/>
    </source>
</evidence>
<evidence type="ECO:0000256" key="10">
    <source>
        <dbReference type="SAM" id="MobiDB-lite"/>
    </source>
</evidence>
<organism evidence="12 13">
    <name type="scientific">Echinicola soli</name>
    <dbReference type="NCBI Taxonomy" id="2591634"/>
    <lineage>
        <taxon>Bacteria</taxon>
        <taxon>Pseudomonadati</taxon>
        <taxon>Bacteroidota</taxon>
        <taxon>Cytophagia</taxon>
        <taxon>Cytophagales</taxon>
        <taxon>Cyclobacteriaceae</taxon>
        <taxon>Echinicola</taxon>
    </lineage>
</organism>
<dbReference type="GO" id="GO:0005840">
    <property type="term" value="C:ribosome"/>
    <property type="evidence" value="ECO:0007669"/>
    <property type="project" value="UniProtKB-KW"/>
</dbReference>
<dbReference type="EMBL" id="CP041253">
    <property type="protein sequence ID" value="QDH77733.1"/>
    <property type="molecule type" value="Genomic_DNA"/>
</dbReference>
<gene>
    <name evidence="8" type="primary">rplX</name>
    <name evidence="12" type="ORF">FKX85_01195</name>
</gene>
<dbReference type="InterPro" id="IPR041988">
    <property type="entry name" value="Ribosomal_uL24_KOW"/>
</dbReference>
<feature type="domain" description="KOW" evidence="11">
    <location>
        <begin position="12"/>
        <end position="39"/>
    </location>
</feature>
<dbReference type="Gene3D" id="2.30.30.30">
    <property type="match status" value="1"/>
</dbReference>
<evidence type="ECO:0000313" key="12">
    <source>
        <dbReference type="EMBL" id="QDH77733.1"/>
    </source>
</evidence>
<keyword evidence="3 8" id="KW-0694">RNA-binding</keyword>
<keyword evidence="5 8" id="KW-0687">Ribonucleoprotein</keyword>
<evidence type="ECO:0000256" key="7">
    <source>
        <dbReference type="ARBA" id="ARBA00058688"/>
    </source>
</evidence>
<dbReference type="AlphaFoldDB" id="A0A514CD38"/>
<dbReference type="InterPro" id="IPR005824">
    <property type="entry name" value="KOW"/>
</dbReference>
<dbReference type="GO" id="GO:0019843">
    <property type="term" value="F:rRNA binding"/>
    <property type="evidence" value="ECO:0007669"/>
    <property type="project" value="UniProtKB-UniRule"/>
</dbReference>
<reference evidence="12 13" key="1">
    <citation type="submission" date="2019-06" db="EMBL/GenBank/DDBJ databases">
        <title>Echinicola alkalisoli sp. nov. isolated from saline soil.</title>
        <authorList>
            <person name="Sun J.-Q."/>
            <person name="Xu L."/>
        </authorList>
    </citation>
    <scope>NUCLEOTIDE SEQUENCE [LARGE SCALE GENOMIC DNA]</scope>
    <source>
        <strain evidence="12 13">LN3S3</strain>
    </source>
</reference>
<evidence type="ECO:0000313" key="13">
    <source>
        <dbReference type="Proteomes" id="UP000316614"/>
    </source>
</evidence>
<dbReference type="GO" id="GO:0003735">
    <property type="term" value="F:structural constituent of ribosome"/>
    <property type="evidence" value="ECO:0007669"/>
    <property type="project" value="InterPro"/>
</dbReference>
<dbReference type="PROSITE" id="PS01108">
    <property type="entry name" value="RIBOSOMAL_L24"/>
    <property type="match status" value="1"/>
</dbReference>
<dbReference type="InterPro" id="IPR008991">
    <property type="entry name" value="Translation_prot_SH3-like_sf"/>
</dbReference>
<comment type="function">
    <text evidence="7 8">One of the proteins that surrounds the polypeptide exit tunnel on the outside of the subunit.</text>
</comment>
<dbReference type="PANTHER" id="PTHR12903">
    <property type="entry name" value="MITOCHONDRIAL RIBOSOMAL PROTEIN L24"/>
    <property type="match status" value="1"/>
</dbReference>
<dbReference type="InterPro" id="IPR014722">
    <property type="entry name" value="Rib_uL2_dom2"/>
</dbReference>
<evidence type="ECO:0000256" key="5">
    <source>
        <dbReference type="ARBA" id="ARBA00023274"/>
    </source>
</evidence>
<dbReference type="GO" id="GO:1990904">
    <property type="term" value="C:ribonucleoprotein complex"/>
    <property type="evidence" value="ECO:0007669"/>
    <property type="project" value="UniProtKB-KW"/>
</dbReference>
<dbReference type="CDD" id="cd06089">
    <property type="entry name" value="KOW_RPL26"/>
    <property type="match status" value="1"/>
</dbReference>
<dbReference type="GO" id="GO:0006412">
    <property type="term" value="P:translation"/>
    <property type="evidence" value="ECO:0007669"/>
    <property type="project" value="UniProtKB-UniRule"/>
</dbReference>
<evidence type="ECO:0000256" key="1">
    <source>
        <dbReference type="ARBA" id="ARBA00010618"/>
    </source>
</evidence>
<feature type="region of interest" description="Disordered" evidence="10">
    <location>
        <begin position="1"/>
        <end position="28"/>
    </location>
</feature>
<feature type="compositionally biased region" description="Basic and acidic residues" evidence="10">
    <location>
        <begin position="14"/>
        <end position="28"/>
    </location>
</feature>
<feature type="compositionally biased region" description="Basic residues" evidence="10">
    <location>
        <begin position="1"/>
        <end position="13"/>
    </location>
</feature>
<dbReference type="KEGG" id="echi:FKX85_01195"/>
<keyword evidence="2 8" id="KW-0699">rRNA-binding</keyword>
<dbReference type="Pfam" id="PF17136">
    <property type="entry name" value="ribosomal_L24"/>
    <property type="match status" value="1"/>
</dbReference>
<dbReference type="Proteomes" id="UP000316614">
    <property type="component" value="Chromosome"/>
</dbReference>
<dbReference type="RefSeq" id="WP_015264106.1">
    <property type="nucleotide sequence ID" value="NZ_CP041253.1"/>
</dbReference>
<dbReference type="SUPFAM" id="SSF50104">
    <property type="entry name" value="Translation proteins SH3-like domain"/>
    <property type="match status" value="1"/>
</dbReference>
<dbReference type="HAMAP" id="MF_01326_B">
    <property type="entry name" value="Ribosomal_uL24_B"/>
    <property type="match status" value="1"/>
</dbReference>